<comment type="pathway">
    <text evidence="2 7">Secondary metabolite metabolism; methylglyoxal degradation; (R)-lactate from methylglyoxal: step 2/2.</text>
</comment>
<sequence>MPYTLNILPCRTDNYIWLFHNTRHAWVIDPSLAAPVLDYISQQGLILADILITHHHHDHVGGIADLLPHLTGRVIGSSQRIPSLTENLTAPTELTLSFSDVRVQMLATHGHTYDHVSYFVPNAFEHPILFCGDTIFSAGCGRIFDGDNAQYVETYTRLMQLPEDTLIACAHEYTEANLEYALAIDSSHADTRTYNNEVKYARARGEPSLPSTLAREKLINPYMRCLTMEAAWVDALTEFALRRGEVDVCIRSPLDAFTLCRKLKNQF</sequence>
<dbReference type="InterPro" id="IPR035680">
    <property type="entry name" value="Clx_II_MBL"/>
</dbReference>
<evidence type="ECO:0000313" key="9">
    <source>
        <dbReference type="EMBL" id="AXF84502.1"/>
    </source>
</evidence>
<dbReference type="Pfam" id="PF00753">
    <property type="entry name" value="Lactamase_B"/>
    <property type="match status" value="1"/>
</dbReference>
<dbReference type="GO" id="GO:0019243">
    <property type="term" value="P:methylglyoxal catabolic process to D-lactate via S-lactoyl-glutathione"/>
    <property type="evidence" value="ECO:0007669"/>
    <property type="project" value="UniProtKB-UniRule"/>
</dbReference>
<evidence type="ECO:0000256" key="7">
    <source>
        <dbReference type="HAMAP-Rule" id="MF_01374"/>
    </source>
</evidence>
<reference evidence="10" key="1">
    <citation type="submission" date="2018-07" db="EMBL/GenBank/DDBJ databases">
        <authorList>
            <person name="Kim H."/>
        </authorList>
    </citation>
    <scope>NUCLEOTIDE SEQUENCE [LARGE SCALE GENOMIC DNA]</scope>
    <source>
        <strain evidence="10">F02</strain>
    </source>
</reference>
<feature type="binding site" evidence="7">
    <location>
        <position position="111"/>
    </location>
    <ligand>
        <name>Zn(2+)</name>
        <dbReference type="ChEBI" id="CHEBI:29105"/>
        <label>1</label>
    </ligand>
</feature>
<dbReference type="PANTHER" id="PTHR43705">
    <property type="entry name" value="HYDROXYACYLGLUTATHIONE HYDROLASE"/>
    <property type="match status" value="1"/>
</dbReference>
<keyword evidence="10" id="KW-1185">Reference proteome</keyword>
<gene>
    <name evidence="7 9" type="primary">gloB</name>
    <name evidence="9" type="ORF">DTO96_100210</name>
</gene>
<dbReference type="SUPFAM" id="SSF56281">
    <property type="entry name" value="Metallo-hydrolase/oxidoreductase"/>
    <property type="match status" value="1"/>
</dbReference>
<dbReference type="PIRSF" id="PIRSF005457">
    <property type="entry name" value="Glx"/>
    <property type="match status" value="1"/>
</dbReference>
<dbReference type="Proteomes" id="UP000252182">
    <property type="component" value="Chromosome"/>
</dbReference>
<dbReference type="GO" id="GO:0004416">
    <property type="term" value="F:hydroxyacylglutathione hydrolase activity"/>
    <property type="evidence" value="ECO:0007669"/>
    <property type="project" value="UniProtKB-UniRule"/>
</dbReference>
<feature type="binding site" evidence="7">
    <location>
        <position position="59"/>
    </location>
    <ligand>
        <name>Zn(2+)</name>
        <dbReference type="ChEBI" id="CHEBI:29105"/>
        <label>2</label>
    </ligand>
</feature>
<organism evidence="9 10">
    <name type="scientific">Ephemeroptericola cinctiostellae</name>
    <dbReference type="NCBI Taxonomy" id="2268024"/>
    <lineage>
        <taxon>Bacteria</taxon>
        <taxon>Pseudomonadati</taxon>
        <taxon>Pseudomonadota</taxon>
        <taxon>Betaproteobacteria</taxon>
        <taxon>Burkholderiales</taxon>
        <taxon>Burkholderiaceae</taxon>
        <taxon>Ephemeroptericola</taxon>
    </lineage>
</organism>
<dbReference type="InterPro" id="IPR050110">
    <property type="entry name" value="Glyoxalase_II_hydrolase"/>
</dbReference>
<protein>
    <recommendedName>
        <fullName evidence="7">Hydroxyacylglutathione hydrolase</fullName>
        <ecNumber evidence="7">3.1.2.6</ecNumber>
    </recommendedName>
    <alternativeName>
        <fullName evidence="7">Glyoxalase II</fullName>
        <shortName evidence="7">Glx II</shortName>
    </alternativeName>
</protein>
<comment type="catalytic activity">
    <reaction evidence="1 7">
        <text>an S-(2-hydroxyacyl)glutathione + H2O = a 2-hydroxy carboxylate + glutathione + H(+)</text>
        <dbReference type="Rhea" id="RHEA:21864"/>
        <dbReference type="ChEBI" id="CHEBI:15377"/>
        <dbReference type="ChEBI" id="CHEBI:15378"/>
        <dbReference type="ChEBI" id="CHEBI:57925"/>
        <dbReference type="ChEBI" id="CHEBI:58896"/>
        <dbReference type="ChEBI" id="CHEBI:71261"/>
        <dbReference type="EC" id="3.1.2.6"/>
    </reaction>
</comment>
<evidence type="ECO:0000256" key="1">
    <source>
        <dbReference type="ARBA" id="ARBA00001623"/>
    </source>
</evidence>
<proteinExistence type="inferred from homology"/>
<evidence type="ECO:0000256" key="3">
    <source>
        <dbReference type="ARBA" id="ARBA00006759"/>
    </source>
</evidence>
<dbReference type="InterPro" id="IPR036866">
    <property type="entry name" value="RibonucZ/Hydroxyglut_hydro"/>
</dbReference>
<dbReference type="EMBL" id="CP031124">
    <property type="protein sequence ID" value="AXF84502.1"/>
    <property type="molecule type" value="Genomic_DNA"/>
</dbReference>
<comment type="subunit">
    <text evidence="7">Monomer.</text>
</comment>
<dbReference type="UniPathway" id="UPA00619">
    <property type="reaction ID" value="UER00676"/>
</dbReference>
<dbReference type="InterPro" id="IPR001279">
    <property type="entry name" value="Metallo-B-lactamas"/>
</dbReference>
<dbReference type="HAMAP" id="MF_01374">
    <property type="entry name" value="Glyoxalase_2"/>
    <property type="match status" value="1"/>
</dbReference>
<evidence type="ECO:0000256" key="2">
    <source>
        <dbReference type="ARBA" id="ARBA00004963"/>
    </source>
</evidence>
<dbReference type="RefSeq" id="WP_114561795.1">
    <property type="nucleotide sequence ID" value="NZ_CP031124.1"/>
</dbReference>
<dbReference type="NCBIfam" id="TIGR03413">
    <property type="entry name" value="GSH_gloB"/>
    <property type="match status" value="1"/>
</dbReference>
<dbReference type="Pfam" id="PF16123">
    <property type="entry name" value="HAGH_C"/>
    <property type="match status" value="1"/>
</dbReference>
<evidence type="ECO:0000256" key="4">
    <source>
        <dbReference type="ARBA" id="ARBA00022723"/>
    </source>
</evidence>
<dbReference type="Gene3D" id="3.60.15.10">
    <property type="entry name" value="Ribonuclease Z/Hydroxyacylglutathione hydrolase-like"/>
    <property type="match status" value="1"/>
</dbReference>
<name>A0A345D814_9BURK</name>
<keyword evidence="5 7" id="KW-0378">Hydrolase</keyword>
<feature type="binding site" evidence="7">
    <location>
        <position position="58"/>
    </location>
    <ligand>
        <name>Zn(2+)</name>
        <dbReference type="ChEBI" id="CHEBI:29105"/>
        <label>2</label>
    </ligand>
</feature>
<feature type="binding site" evidence="7">
    <location>
        <position position="133"/>
    </location>
    <ligand>
        <name>Zn(2+)</name>
        <dbReference type="ChEBI" id="CHEBI:29105"/>
        <label>1</label>
    </ligand>
</feature>
<feature type="binding site" evidence="7">
    <location>
        <position position="56"/>
    </location>
    <ligand>
        <name>Zn(2+)</name>
        <dbReference type="ChEBI" id="CHEBI:29105"/>
        <label>1</label>
    </ligand>
</feature>
<feature type="domain" description="Metallo-beta-lactamase" evidence="8">
    <location>
        <begin position="13"/>
        <end position="171"/>
    </location>
</feature>
<comment type="function">
    <text evidence="7">Thiolesterase that catalyzes the hydrolysis of S-D-lactoyl-glutathione to form glutathione and D-lactic acid.</text>
</comment>
<evidence type="ECO:0000313" key="10">
    <source>
        <dbReference type="Proteomes" id="UP000252182"/>
    </source>
</evidence>
<dbReference type="OrthoDB" id="9802248at2"/>
<keyword evidence="6 7" id="KW-0862">Zinc</keyword>
<dbReference type="GO" id="GO:0046872">
    <property type="term" value="F:metal ion binding"/>
    <property type="evidence" value="ECO:0007669"/>
    <property type="project" value="UniProtKB-KW"/>
</dbReference>
<dbReference type="InterPro" id="IPR032282">
    <property type="entry name" value="HAGH_C"/>
</dbReference>
<dbReference type="InterPro" id="IPR017782">
    <property type="entry name" value="Hydroxyacylglutathione_Hdrlase"/>
</dbReference>
<dbReference type="AlphaFoldDB" id="A0A345D814"/>
<keyword evidence="4 7" id="KW-0479">Metal-binding</keyword>
<dbReference type="PANTHER" id="PTHR43705:SF1">
    <property type="entry name" value="HYDROXYACYLGLUTATHIONE HYDROLASE GLOB"/>
    <property type="match status" value="1"/>
</dbReference>
<dbReference type="KEGG" id="hyf:DTO96_100210"/>
<evidence type="ECO:0000259" key="8">
    <source>
        <dbReference type="SMART" id="SM00849"/>
    </source>
</evidence>
<accession>A0A345D814</accession>
<comment type="cofactor">
    <cofactor evidence="7">
        <name>Zn(2+)</name>
        <dbReference type="ChEBI" id="CHEBI:29105"/>
    </cofactor>
    <text evidence="7">Binds 2 Zn(2+) ions per subunit.</text>
</comment>
<evidence type="ECO:0000256" key="6">
    <source>
        <dbReference type="ARBA" id="ARBA00022833"/>
    </source>
</evidence>
<dbReference type="SMART" id="SM00849">
    <property type="entry name" value="Lactamase_B"/>
    <property type="match status" value="1"/>
</dbReference>
<feature type="binding site" evidence="7">
    <location>
        <position position="54"/>
    </location>
    <ligand>
        <name>Zn(2+)</name>
        <dbReference type="ChEBI" id="CHEBI:29105"/>
        <label>1</label>
    </ligand>
</feature>
<feature type="binding site" evidence="7">
    <location>
        <position position="171"/>
    </location>
    <ligand>
        <name>Zn(2+)</name>
        <dbReference type="ChEBI" id="CHEBI:29105"/>
        <label>2</label>
    </ligand>
</feature>
<feature type="binding site" evidence="7">
    <location>
        <position position="133"/>
    </location>
    <ligand>
        <name>Zn(2+)</name>
        <dbReference type="ChEBI" id="CHEBI:29105"/>
        <label>2</label>
    </ligand>
</feature>
<comment type="similarity">
    <text evidence="3 7">Belongs to the metallo-beta-lactamase superfamily. Glyoxalase II family.</text>
</comment>
<dbReference type="EC" id="3.1.2.6" evidence="7"/>
<evidence type="ECO:0000256" key="5">
    <source>
        <dbReference type="ARBA" id="ARBA00022801"/>
    </source>
</evidence>
<dbReference type="CDD" id="cd07723">
    <property type="entry name" value="hydroxyacylglutathione_hydrolase_MBL-fold"/>
    <property type="match status" value="1"/>
</dbReference>